<dbReference type="InterPro" id="IPR015943">
    <property type="entry name" value="WD40/YVTN_repeat-like_dom_sf"/>
</dbReference>
<dbReference type="PANTHER" id="PTHR10644">
    <property type="entry name" value="DNA REPAIR/RNA PROCESSING CPSF FAMILY"/>
    <property type="match status" value="1"/>
</dbReference>
<feature type="domain" description="RSE1/DDB1/CPSF1 first beta-propeller" evidence="5">
    <location>
        <begin position="290"/>
        <end position="517"/>
    </location>
</feature>
<evidence type="ECO:0000256" key="2">
    <source>
        <dbReference type="ARBA" id="ARBA00023242"/>
    </source>
</evidence>
<dbReference type="InterPro" id="IPR050358">
    <property type="entry name" value="RSE1/DDB1/CFT1"/>
</dbReference>
<dbReference type="Pfam" id="PF23726">
    <property type="entry name" value="Beta-prop_RSE1_2nd"/>
    <property type="match status" value="2"/>
</dbReference>
<feature type="compositionally biased region" description="Basic and acidic residues" evidence="3">
    <location>
        <begin position="879"/>
        <end position="888"/>
    </location>
</feature>
<evidence type="ECO:0000256" key="1">
    <source>
        <dbReference type="ARBA" id="ARBA00004123"/>
    </source>
</evidence>
<gene>
    <name evidence="7" type="ORF">N0F65_011818</name>
</gene>
<feature type="compositionally biased region" description="Acidic residues" evidence="3">
    <location>
        <begin position="889"/>
        <end position="903"/>
    </location>
</feature>
<keyword evidence="2" id="KW-0539">Nucleus</keyword>
<feature type="domain" description="RSE1/DDB1/CPSF1 C-terminal" evidence="4">
    <location>
        <begin position="1339"/>
        <end position="1682"/>
    </location>
</feature>
<sequence>MGQHFLLHRELVAATAVHHAVRAHLTDDAQADLVVAGPQFLRVYRLEPLPTDVPSDVVVHKGQVLHLMASFALAGTVEALHALRFDRKLLQKKSRFCGGSDVLLLTFGLYKWVIVGYDRKTHALATLAMHTFEEHAMGPGSTLKGERDGREQLLGLSTRAQARVDPQGRCGAMIVYLDQLVIVPFHSGSMDLALFEEDDDDDDDMTGGGHANGKADADEDDDEEERKLQELVNESKKRGTVMSEVDKRLKTLLDKSVKVGTKRKRNHLSGLLSNELVGREFLLRLRELDITGKIVDMAFLDGYLEPTLMLLHEENDKTSTDGRFASGYDTFCLTVISINLNTRLHPKIWTVQNLPSDCFRLIPCQAPAGGVVVLSANAVMYFNQTQFFGRATNMFAELTVNQTIFPLEAPLYEAEGESEPQKLNVLLYDCQFEYMSPKDILLTTPEGDMFVLGLPYEDSSRRSTTASSRKAQLTLKKIQTGAYSSCLSLDPKTKTLFVGSRSGDSVLYTVTERSTEAHEATETIVAQEDEPMLESADGVVDEEDADEDDLFLYGAPLKPSTLTANGKLGDEVTKITDPAPTNESGMKSFELRVIDVLPGTGQITGVELGVETNADSKEKREQLVVSGGYMQNGAISVLHNGLRPIVSTEAELSGCRAMWTVSSSLPSAKTSSDGRAYNSYLILSVAQRTMVLRTGEGMEPLEEDSGFYTSGPTLAAANLFGRQRIVQVFKQGARVMAEVPAEESAGDGENAAERAGGDAKDDEEDEEDDLPKVNLMCTQEITLEGDVECGGMDVDTSSVGIVSVDVMDPYILVLLTDGTIRVLVGDDELELNVLVPKISRVDDDSKDLSQGITSACLFYDWAGMFRDDAWGEGDIENADAGRSDVKMEDADENPASDDDEEMESLYSTKANRKPSINGTTSLNGTAKQTGATATVKLLKQTEAAMMCGVCFDDGSLHVYSLPDFKKKGIFPYLTFAPQLLVNTLEHYEDDSKERKVTFAAPILGLNASSATANDGRIKKSHTINSPVADIAIHRVGPSENQRNSQYFARMVLLVFLANGDLLMYNALPKLKQIAGGATAFQFHRVSSELITRPFIPPKTKAGASHNEVGNNPEANTSAVLSKLRAGFRYPMLTRFLNVNNMSGVFFRGAHPMWLLSERGQTTLVPMSVPKTTKTQKASVPVLCFTPFHHWNCPNGFIYYHSQGFLRLCELPSTKTSTILPSSGGVILQKAELGATIHDVLYLGSHGPGGVTEALETPTYAVICSRKVAPALAEAAMYDEDAEAEKENGEEGGPANNVMAPTAEMFPDLQVNAMAHADEDVYEMRLVQTNEFGEWERRGVFRVYFERFEVVLSTKVMFLYDSALLKADVSSTSEEWNRRKRPYLVVGTGYVGPHGEDESGKGRLLVYELDYAQYVDDSGDASGKLPKLKLVFIKKHHQGAISMVQQLGPFVLAAVGSKLIVYEFKSEQLIGCAFFDAQMYITSVSVVKDFIMYGDVYKSVYFVRWKEKQRQLVLLAKDYEPLAVTSTEFNIFDKRLALLAGDMEENLHVMQFAPNDIESRGGQRLLRTSDFHVGMQVSCMFRKGVTALPGSDPSTPKGFTVNIFGTTEGAVGALVPVGERIFRRLFTLQNVMINTLPQNCALNPREFRTMKTNGERRTGRPDGWCKQKWKKGFLDSQVLYRFLQLDYVAQKEVARCIGTTPEVIIHNLLEVQRSTATFL</sequence>
<dbReference type="InterPro" id="IPR004871">
    <property type="entry name" value="RSE1/DDB1/CPSF1_C"/>
</dbReference>
<dbReference type="EMBL" id="DAKRPA010000074">
    <property type="protein sequence ID" value="DAZ99895.1"/>
    <property type="molecule type" value="Genomic_DNA"/>
</dbReference>
<evidence type="ECO:0000259" key="4">
    <source>
        <dbReference type="Pfam" id="PF03178"/>
    </source>
</evidence>
<dbReference type="Gene3D" id="2.130.10.10">
    <property type="entry name" value="YVTN repeat-like/Quinoprotein amine dehydrogenase"/>
    <property type="match status" value="4"/>
</dbReference>
<protein>
    <recommendedName>
        <fullName evidence="9">Cleavage and polyadenylation specificity factor subunit 1</fullName>
    </recommendedName>
</protein>
<evidence type="ECO:0000313" key="8">
    <source>
        <dbReference type="Proteomes" id="UP001146120"/>
    </source>
</evidence>
<proteinExistence type="predicted"/>
<name>A0AAV2Z0Q7_9STRA</name>
<dbReference type="GO" id="GO:0003676">
    <property type="term" value="F:nucleic acid binding"/>
    <property type="evidence" value="ECO:0007669"/>
    <property type="project" value="InterPro"/>
</dbReference>
<accession>A0AAV2Z0Q7</accession>
<evidence type="ECO:0008006" key="9">
    <source>
        <dbReference type="Google" id="ProtNLM"/>
    </source>
</evidence>
<dbReference type="Proteomes" id="UP001146120">
    <property type="component" value="Unassembled WGS sequence"/>
</dbReference>
<evidence type="ECO:0000313" key="7">
    <source>
        <dbReference type="EMBL" id="DAZ99895.1"/>
    </source>
</evidence>
<evidence type="ECO:0000259" key="6">
    <source>
        <dbReference type="Pfam" id="PF23726"/>
    </source>
</evidence>
<comment type="subcellular location">
    <subcellularLocation>
        <location evidence="1">Nucleus</location>
    </subcellularLocation>
</comment>
<dbReference type="GO" id="GO:0005634">
    <property type="term" value="C:nucleus"/>
    <property type="evidence" value="ECO:0007669"/>
    <property type="project" value="UniProtKB-SubCell"/>
</dbReference>
<feature type="domain" description="RSE1/DDB1/CPSF1 second beta-propeller" evidence="6">
    <location>
        <begin position="646"/>
        <end position="737"/>
    </location>
</feature>
<feature type="region of interest" description="Disordered" evidence="3">
    <location>
        <begin position="197"/>
        <end position="227"/>
    </location>
</feature>
<dbReference type="InterPro" id="IPR018846">
    <property type="entry name" value="Beta-prop_RSE1/DDB1/CPSF1_1st"/>
</dbReference>
<keyword evidence="8" id="KW-1185">Reference proteome</keyword>
<feature type="domain" description="RSE1/DDB1/CPSF1 second beta-propeller" evidence="6">
    <location>
        <begin position="800"/>
        <end position="1210"/>
    </location>
</feature>
<evidence type="ECO:0000256" key="3">
    <source>
        <dbReference type="SAM" id="MobiDB-lite"/>
    </source>
</evidence>
<dbReference type="Pfam" id="PF03178">
    <property type="entry name" value="CPSF_A"/>
    <property type="match status" value="1"/>
</dbReference>
<reference evidence="7" key="2">
    <citation type="journal article" date="2023" name="Microbiol Resour">
        <title>Decontamination and Annotation of the Draft Genome Sequence of the Oomycete Lagenidium giganteum ARSEF 373.</title>
        <authorList>
            <person name="Morgan W.R."/>
            <person name="Tartar A."/>
        </authorList>
    </citation>
    <scope>NUCLEOTIDE SEQUENCE</scope>
    <source>
        <strain evidence="7">ARSEF 373</strain>
    </source>
</reference>
<feature type="compositionally biased region" description="Acidic residues" evidence="3">
    <location>
        <begin position="760"/>
        <end position="769"/>
    </location>
</feature>
<dbReference type="Pfam" id="PF10433">
    <property type="entry name" value="Beta-prop_RSE1_1st"/>
    <property type="match status" value="1"/>
</dbReference>
<feature type="region of interest" description="Disordered" evidence="3">
    <location>
        <begin position="739"/>
        <end position="771"/>
    </location>
</feature>
<feature type="region of interest" description="Disordered" evidence="3">
    <location>
        <begin position="876"/>
        <end position="925"/>
    </location>
</feature>
<reference evidence="7" key="1">
    <citation type="submission" date="2022-11" db="EMBL/GenBank/DDBJ databases">
        <authorList>
            <person name="Morgan W.R."/>
            <person name="Tartar A."/>
        </authorList>
    </citation>
    <scope>NUCLEOTIDE SEQUENCE</scope>
    <source>
        <strain evidence="7">ARSEF 373</strain>
    </source>
</reference>
<feature type="compositionally biased region" description="Polar residues" evidence="3">
    <location>
        <begin position="905"/>
        <end position="925"/>
    </location>
</feature>
<evidence type="ECO:0000259" key="5">
    <source>
        <dbReference type="Pfam" id="PF10433"/>
    </source>
</evidence>
<comment type="caution">
    <text evidence="7">The sequence shown here is derived from an EMBL/GenBank/DDBJ whole genome shotgun (WGS) entry which is preliminary data.</text>
</comment>
<organism evidence="7 8">
    <name type="scientific">Lagenidium giganteum</name>
    <dbReference type="NCBI Taxonomy" id="4803"/>
    <lineage>
        <taxon>Eukaryota</taxon>
        <taxon>Sar</taxon>
        <taxon>Stramenopiles</taxon>
        <taxon>Oomycota</taxon>
        <taxon>Peronosporomycetes</taxon>
        <taxon>Pythiales</taxon>
        <taxon>Pythiaceae</taxon>
    </lineage>
</organism>
<dbReference type="InterPro" id="IPR058543">
    <property type="entry name" value="Beta-prop_RSE1/DDB1/CPSF1_2nd"/>
</dbReference>